<organism evidence="6 7">
    <name type="scientific">Oikopleura dioica</name>
    <name type="common">Tunicate</name>
    <dbReference type="NCBI Taxonomy" id="34765"/>
    <lineage>
        <taxon>Eukaryota</taxon>
        <taxon>Metazoa</taxon>
        <taxon>Chordata</taxon>
        <taxon>Tunicata</taxon>
        <taxon>Appendicularia</taxon>
        <taxon>Copelata</taxon>
        <taxon>Oikopleuridae</taxon>
        <taxon>Oikopleura</taxon>
    </lineage>
</organism>
<proteinExistence type="predicted"/>
<protein>
    <recommendedName>
        <fullName evidence="2">1-acylglycerol-3-phosphate O-acyltransferase</fullName>
        <ecNumber evidence="2">2.3.1.51</ecNumber>
    </recommendedName>
</protein>
<accession>A0ABN7SEC7</accession>
<gene>
    <name evidence="6" type="ORF">OKIOD_LOCUS7466</name>
</gene>
<dbReference type="InterPro" id="IPR002123">
    <property type="entry name" value="Plipid/glycerol_acylTrfase"/>
</dbReference>
<evidence type="ECO:0000256" key="3">
    <source>
        <dbReference type="ARBA" id="ARBA00022679"/>
    </source>
</evidence>
<name>A0ABN7SEC7_OIKDI</name>
<evidence type="ECO:0000313" key="6">
    <source>
        <dbReference type="EMBL" id="CAG5098712.1"/>
    </source>
</evidence>
<evidence type="ECO:0000259" key="5">
    <source>
        <dbReference type="SMART" id="SM00563"/>
    </source>
</evidence>
<keyword evidence="4" id="KW-0012">Acyltransferase</keyword>
<dbReference type="PANTHER" id="PTHR10434:SF11">
    <property type="entry name" value="1-ACYL-SN-GLYCEROL-3-PHOSPHATE ACYLTRANSFERASE"/>
    <property type="match status" value="1"/>
</dbReference>
<keyword evidence="3" id="KW-0808">Transferase</keyword>
<dbReference type="SMART" id="SM00563">
    <property type="entry name" value="PlsC"/>
    <property type="match status" value="1"/>
</dbReference>
<dbReference type="EC" id="2.3.1.51" evidence="2"/>
<evidence type="ECO:0000256" key="2">
    <source>
        <dbReference type="ARBA" id="ARBA00013211"/>
    </source>
</evidence>
<dbReference type="SUPFAM" id="SSF69593">
    <property type="entry name" value="Glycerol-3-phosphate (1)-acyltransferase"/>
    <property type="match status" value="1"/>
</dbReference>
<evidence type="ECO:0000256" key="4">
    <source>
        <dbReference type="ARBA" id="ARBA00023315"/>
    </source>
</evidence>
<evidence type="ECO:0000313" key="7">
    <source>
        <dbReference type="Proteomes" id="UP001158576"/>
    </source>
</evidence>
<keyword evidence="7" id="KW-1185">Reference proteome</keyword>
<dbReference type="Proteomes" id="UP001158576">
    <property type="component" value="Chromosome XSR"/>
</dbReference>
<reference evidence="6 7" key="1">
    <citation type="submission" date="2021-04" db="EMBL/GenBank/DDBJ databases">
        <authorList>
            <person name="Bliznina A."/>
        </authorList>
    </citation>
    <scope>NUCLEOTIDE SEQUENCE [LARGE SCALE GENOMIC DNA]</scope>
</reference>
<dbReference type="EMBL" id="OU015569">
    <property type="protein sequence ID" value="CAG5098712.1"/>
    <property type="molecule type" value="Genomic_DNA"/>
</dbReference>
<dbReference type="CDD" id="cd07989">
    <property type="entry name" value="LPLAT_AGPAT-like"/>
    <property type="match status" value="1"/>
</dbReference>
<comment type="pathway">
    <text evidence="1">Phospholipid metabolism; CDP-diacylglycerol biosynthesis; CDP-diacylglycerol from sn-glycerol 3-phosphate: step 2/3.</text>
</comment>
<dbReference type="Pfam" id="PF01553">
    <property type="entry name" value="Acyltransferase"/>
    <property type="match status" value="1"/>
</dbReference>
<dbReference type="PANTHER" id="PTHR10434">
    <property type="entry name" value="1-ACYL-SN-GLYCEROL-3-PHOSPHATE ACYLTRANSFERASE"/>
    <property type="match status" value="1"/>
</dbReference>
<evidence type="ECO:0000256" key="1">
    <source>
        <dbReference type="ARBA" id="ARBA00004728"/>
    </source>
</evidence>
<feature type="domain" description="Phospholipid/glycerol acyltransferase" evidence="5">
    <location>
        <begin position="85"/>
        <end position="202"/>
    </location>
</feature>
<sequence length="260" mass="29223">MRVWLFYLGFYGLLRGTIVKSSPRIDIIFRRIEFFLVAQILVIPVLVYQLLANAKFEATRIVPFFMSIIWRTKIDIRGEIPNENCVIVCNHQSGLDICPLLKFIPLHGSVVTKASLAKSLGPVSVVFHKLGLTFIDRSDREQALATMNSIQQRLSSSEKYCIVIFPEGTRAPTKELLPFKVGAFQTALRARVPIVPIVIANHEDYAGRDVLPIQILDPIYPKHVNSEEIGAAARELSLKTRQKMGICYKNLSDNLATAKS</sequence>